<gene>
    <name evidence="4" type="ORF">IFM89_031270</name>
</gene>
<dbReference type="PANTHER" id="PTHR24166">
    <property type="entry name" value="ROLLING PEBBLES, ISOFORM B"/>
    <property type="match status" value="1"/>
</dbReference>
<sequence length="183" mass="20487">MGNSFGCSESGKRLVSVARDGDLVEAKMLLEFNPCLAKYSTFGGLNSPLHFAATRGHTEIVALLLENGADVNSRNYCGQTALMHACWHGHWEVVQTLLLFKSNVNAVFSLCRTLIFVISYALRHFHFCALFKFVNKAPDGGITTNSSHGHIEWLLRLCTITTRHSGKRLGSDISLWHVYRFDR</sequence>
<dbReference type="Pfam" id="PF13637">
    <property type="entry name" value="Ank_4"/>
    <property type="match status" value="1"/>
</dbReference>
<comment type="caution">
    <text evidence="4">The sequence shown here is derived from an EMBL/GenBank/DDBJ whole genome shotgun (WGS) entry which is preliminary data.</text>
</comment>
<keyword evidence="1" id="KW-0677">Repeat</keyword>
<protein>
    <submittedName>
        <fullName evidence="4">Uncharacterized protein</fullName>
    </submittedName>
</protein>
<evidence type="ECO:0000313" key="5">
    <source>
        <dbReference type="Proteomes" id="UP000631114"/>
    </source>
</evidence>
<keyword evidence="5" id="KW-1185">Reference proteome</keyword>
<organism evidence="4 5">
    <name type="scientific">Coptis chinensis</name>
    <dbReference type="NCBI Taxonomy" id="261450"/>
    <lineage>
        <taxon>Eukaryota</taxon>
        <taxon>Viridiplantae</taxon>
        <taxon>Streptophyta</taxon>
        <taxon>Embryophyta</taxon>
        <taxon>Tracheophyta</taxon>
        <taxon>Spermatophyta</taxon>
        <taxon>Magnoliopsida</taxon>
        <taxon>Ranunculales</taxon>
        <taxon>Ranunculaceae</taxon>
        <taxon>Coptidoideae</taxon>
        <taxon>Coptis</taxon>
    </lineage>
</organism>
<dbReference type="EMBL" id="JADFTS010000001">
    <property type="protein sequence ID" value="KAF9626143.1"/>
    <property type="molecule type" value="Genomic_DNA"/>
</dbReference>
<dbReference type="PROSITE" id="PS50297">
    <property type="entry name" value="ANK_REP_REGION"/>
    <property type="match status" value="1"/>
</dbReference>
<dbReference type="PANTHER" id="PTHR24166:SF48">
    <property type="entry name" value="PROTEIN VAPYRIN"/>
    <property type="match status" value="1"/>
</dbReference>
<evidence type="ECO:0000256" key="2">
    <source>
        <dbReference type="ARBA" id="ARBA00023043"/>
    </source>
</evidence>
<dbReference type="Proteomes" id="UP000631114">
    <property type="component" value="Unassembled WGS sequence"/>
</dbReference>
<dbReference type="InterPro" id="IPR036770">
    <property type="entry name" value="Ankyrin_rpt-contain_sf"/>
</dbReference>
<evidence type="ECO:0000256" key="1">
    <source>
        <dbReference type="ARBA" id="ARBA00022737"/>
    </source>
</evidence>
<reference evidence="4 5" key="1">
    <citation type="submission" date="2020-10" db="EMBL/GenBank/DDBJ databases">
        <title>The Coptis chinensis genome and diversification of protoberbering-type alkaloids.</title>
        <authorList>
            <person name="Wang B."/>
            <person name="Shu S."/>
            <person name="Song C."/>
            <person name="Liu Y."/>
        </authorList>
    </citation>
    <scope>NUCLEOTIDE SEQUENCE [LARGE SCALE GENOMIC DNA]</scope>
    <source>
        <strain evidence="4">HL-2020</strain>
        <tissue evidence="4">Leaf</tissue>
    </source>
</reference>
<dbReference type="SUPFAM" id="SSF48403">
    <property type="entry name" value="Ankyrin repeat"/>
    <property type="match status" value="1"/>
</dbReference>
<accession>A0A835J2Y1</accession>
<evidence type="ECO:0000256" key="3">
    <source>
        <dbReference type="PROSITE-ProRule" id="PRU00023"/>
    </source>
</evidence>
<feature type="repeat" description="ANK" evidence="3">
    <location>
        <begin position="44"/>
        <end position="76"/>
    </location>
</feature>
<dbReference type="OrthoDB" id="1592419at2759"/>
<dbReference type="InterPro" id="IPR050889">
    <property type="entry name" value="Dendritic_Spine_Reg/Scaffold"/>
</dbReference>
<dbReference type="Gene3D" id="1.25.40.20">
    <property type="entry name" value="Ankyrin repeat-containing domain"/>
    <property type="match status" value="1"/>
</dbReference>
<evidence type="ECO:0000313" key="4">
    <source>
        <dbReference type="EMBL" id="KAF9626143.1"/>
    </source>
</evidence>
<dbReference type="AlphaFoldDB" id="A0A835J2Y1"/>
<dbReference type="SMART" id="SM00248">
    <property type="entry name" value="ANK"/>
    <property type="match status" value="2"/>
</dbReference>
<dbReference type="InterPro" id="IPR002110">
    <property type="entry name" value="Ankyrin_rpt"/>
</dbReference>
<proteinExistence type="predicted"/>
<dbReference type="PROSITE" id="PS50088">
    <property type="entry name" value="ANK_REPEAT"/>
    <property type="match status" value="1"/>
</dbReference>
<keyword evidence="2 3" id="KW-0040">ANK repeat</keyword>
<name>A0A835J2Y1_9MAGN</name>